<dbReference type="EnsemblMetazoa" id="HelroT183512">
    <property type="protein sequence ID" value="HelroP183512"/>
    <property type="gene ID" value="HelroG183512"/>
</dbReference>
<protein>
    <submittedName>
        <fullName evidence="1 2">Uncharacterized protein</fullName>
    </submittedName>
</protein>
<gene>
    <name evidence="2" type="primary">20209068</name>
    <name evidence="1" type="ORF">HELRODRAFT_183512</name>
</gene>
<keyword evidence="3" id="KW-1185">Reference proteome</keyword>
<name>T1FJR9_HELRO</name>
<sequence>MSVEECLGSTITSLSQISEFSLHSSLGANSQTGKELNLMPNKAGELKCPDSTYGTLCDFKTFSTRDNNPLHIYSVIILWSVDSRTNLADLKLDVIVGRPEELCKKLLENECYKRYNVSSEINLGGLYRKNSSYLLSAKTSDVVCYTTDCNKVHLQNTEHPLTVVDGKAIETLHFQLPISLQVLNNTLSQILFSCNIEVWHDASRLLKTPLQFFLQGSNGNNEILKELNKLTLFL</sequence>
<organism evidence="2 3">
    <name type="scientific">Helobdella robusta</name>
    <name type="common">Californian leech</name>
    <dbReference type="NCBI Taxonomy" id="6412"/>
    <lineage>
        <taxon>Eukaryota</taxon>
        <taxon>Metazoa</taxon>
        <taxon>Spiralia</taxon>
        <taxon>Lophotrochozoa</taxon>
        <taxon>Annelida</taxon>
        <taxon>Clitellata</taxon>
        <taxon>Hirudinea</taxon>
        <taxon>Rhynchobdellida</taxon>
        <taxon>Glossiphoniidae</taxon>
        <taxon>Helobdella</taxon>
    </lineage>
</organism>
<dbReference type="KEGG" id="hro:HELRODRAFT_183512"/>
<dbReference type="GeneID" id="20209068"/>
<reference evidence="1 3" key="2">
    <citation type="journal article" date="2013" name="Nature">
        <title>Insights into bilaterian evolution from three spiralian genomes.</title>
        <authorList>
            <person name="Simakov O."/>
            <person name="Marletaz F."/>
            <person name="Cho S.J."/>
            <person name="Edsinger-Gonzales E."/>
            <person name="Havlak P."/>
            <person name="Hellsten U."/>
            <person name="Kuo D.H."/>
            <person name="Larsson T."/>
            <person name="Lv J."/>
            <person name="Arendt D."/>
            <person name="Savage R."/>
            <person name="Osoegawa K."/>
            <person name="de Jong P."/>
            <person name="Grimwood J."/>
            <person name="Chapman J.A."/>
            <person name="Shapiro H."/>
            <person name="Aerts A."/>
            <person name="Otillar R.P."/>
            <person name="Terry A.Y."/>
            <person name="Boore J.L."/>
            <person name="Grigoriev I.V."/>
            <person name="Lindberg D.R."/>
            <person name="Seaver E.C."/>
            <person name="Weisblat D.A."/>
            <person name="Putnam N.H."/>
            <person name="Rokhsar D.S."/>
        </authorList>
    </citation>
    <scope>NUCLEOTIDE SEQUENCE</scope>
</reference>
<proteinExistence type="predicted"/>
<accession>T1FJR9</accession>
<reference evidence="2" key="3">
    <citation type="submission" date="2015-06" db="UniProtKB">
        <authorList>
            <consortium name="EnsemblMetazoa"/>
        </authorList>
    </citation>
    <scope>IDENTIFICATION</scope>
</reference>
<evidence type="ECO:0000313" key="1">
    <source>
        <dbReference type="EMBL" id="ESO11125.1"/>
    </source>
</evidence>
<dbReference type="AlphaFoldDB" id="T1FJR9"/>
<dbReference type="Proteomes" id="UP000015101">
    <property type="component" value="Unassembled WGS sequence"/>
</dbReference>
<dbReference type="EMBL" id="AMQM01008816">
    <property type="status" value="NOT_ANNOTATED_CDS"/>
    <property type="molecule type" value="Genomic_DNA"/>
</dbReference>
<dbReference type="EMBL" id="KB095853">
    <property type="protein sequence ID" value="ESO11125.1"/>
    <property type="molecule type" value="Genomic_DNA"/>
</dbReference>
<dbReference type="HOGENOM" id="CLU_1186135_0_0_1"/>
<reference evidence="3" key="1">
    <citation type="submission" date="2012-12" db="EMBL/GenBank/DDBJ databases">
        <authorList>
            <person name="Hellsten U."/>
            <person name="Grimwood J."/>
            <person name="Chapman J.A."/>
            <person name="Shapiro H."/>
            <person name="Aerts A."/>
            <person name="Otillar R.P."/>
            <person name="Terry A.Y."/>
            <person name="Boore J.L."/>
            <person name="Simakov O."/>
            <person name="Marletaz F."/>
            <person name="Cho S.-J."/>
            <person name="Edsinger-Gonzales E."/>
            <person name="Havlak P."/>
            <person name="Kuo D.-H."/>
            <person name="Larsson T."/>
            <person name="Lv J."/>
            <person name="Arendt D."/>
            <person name="Savage R."/>
            <person name="Osoegawa K."/>
            <person name="de Jong P."/>
            <person name="Lindberg D.R."/>
            <person name="Seaver E.C."/>
            <person name="Weisblat D.A."/>
            <person name="Putnam N.H."/>
            <person name="Grigoriev I.V."/>
            <person name="Rokhsar D.S."/>
        </authorList>
    </citation>
    <scope>NUCLEOTIDE SEQUENCE</scope>
</reference>
<dbReference type="CTD" id="20209068"/>
<evidence type="ECO:0000313" key="3">
    <source>
        <dbReference type="Proteomes" id="UP000015101"/>
    </source>
</evidence>
<evidence type="ECO:0000313" key="2">
    <source>
        <dbReference type="EnsemblMetazoa" id="HelroP183512"/>
    </source>
</evidence>
<dbReference type="InParanoid" id="T1FJR9"/>
<dbReference type="RefSeq" id="XP_009010788.1">
    <property type="nucleotide sequence ID" value="XM_009012540.1"/>
</dbReference>